<evidence type="ECO:0000256" key="1">
    <source>
        <dbReference type="SAM" id="MobiDB-lite"/>
    </source>
</evidence>
<evidence type="ECO:0000313" key="3">
    <source>
        <dbReference type="Proteomes" id="UP000287651"/>
    </source>
</evidence>
<organism evidence="2 3">
    <name type="scientific">Ensete ventricosum</name>
    <name type="common">Abyssinian banana</name>
    <name type="synonym">Musa ensete</name>
    <dbReference type="NCBI Taxonomy" id="4639"/>
    <lineage>
        <taxon>Eukaryota</taxon>
        <taxon>Viridiplantae</taxon>
        <taxon>Streptophyta</taxon>
        <taxon>Embryophyta</taxon>
        <taxon>Tracheophyta</taxon>
        <taxon>Spermatophyta</taxon>
        <taxon>Magnoliopsida</taxon>
        <taxon>Liliopsida</taxon>
        <taxon>Zingiberales</taxon>
        <taxon>Musaceae</taxon>
        <taxon>Ensete</taxon>
    </lineage>
</organism>
<evidence type="ECO:0000313" key="2">
    <source>
        <dbReference type="EMBL" id="RRT52599.1"/>
    </source>
</evidence>
<accession>A0A426YLK5</accession>
<sequence>MQGDANKVEVSGDVDDEGKTKDNNQIVKSAKPVTLWYQSGTNTRKNTHHTNVGELAGLCGGQLARATVWGKRALRCRERSRSEERASKFDIQRYDQLLARKAPRGQLASDESLGHQHMGVVYHRGRSQIASISESHGGDLIIQRYDQSGWRVGLLQCLHSFKGAQQVRGQGRVSEVTIKEAKENRIDTSPATRWRRPCMRVAVCLSIDHGELLRGHNGVEVGGRKGRGSDDESGEAQLPKTQKTEDDQKKPTSPSLEKVEEKGIVVVHEAKCKVYVKVYL</sequence>
<protein>
    <submittedName>
        <fullName evidence="2">Uncharacterized protein</fullName>
    </submittedName>
</protein>
<gene>
    <name evidence="2" type="ORF">B296_00033961</name>
</gene>
<dbReference type="EMBL" id="AMZH03011588">
    <property type="protein sequence ID" value="RRT52599.1"/>
    <property type="molecule type" value="Genomic_DNA"/>
</dbReference>
<proteinExistence type="predicted"/>
<dbReference type="AlphaFoldDB" id="A0A426YLK5"/>
<feature type="region of interest" description="Disordered" evidence="1">
    <location>
        <begin position="216"/>
        <end position="260"/>
    </location>
</feature>
<comment type="caution">
    <text evidence="2">The sequence shown here is derived from an EMBL/GenBank/DDBJ whole genome shotgun (WGS) entry which is preliminary data.</text>
</comment>
<dbReference type="Proteomes" id="UP000287651">
    <property type="component" value="Unassembled WGS sequence"/>
</dbReference>
<reference evidence="2 3" key="1">
    <citation type="journal article" date="2014" name="Agronomy (Basel)">
        <title>A Draft Genome Sequence for Ensete ventricosum, the Drought-Tolerant Tree Against Hunger.</title>
        <authorList>
            <person name="Harrison J."/>
            <person name="Moore K.A."/>
            <person name="Paszkiewicz K."/>
            <person name="Jones T."/>
            <person name="Grant M."/>
            <person name="Ambacheew D."/>
            <person name="Muzemil S."/>
            <person name="Studholme D.J."/>
        </authorList>
    </citation>
    <scope>NUCLEOTIDE SEQUENCE [LARGE SCALE GENOMIC DNA]</scope>
</reference>
<feature type="region of interest" description="Disordered" evidence="1">
    <location>
        <begin position="1"/>
        <end position="23"/>
    </location>
</feature>
<name>A0A426YLK5_ENSVE</name>